<comment type="similarity">
    <text evidence="1">Belongs to the SfsA family.</text>
</comment>
<reference evidence="4" key="1">
    <citation type="submission" date="2021-11" db="EMBL/GenBank/DDBJ databases">
        <title>Description of a new species Pelosinus isolated from the bottom sediments of Lake Baikal.</title>
        <authorList>
            <person name="Zakharyuk A."/>
        </authorList>
    </citation>
    <scope>NUCLEOTIDE SEQUENCE</scope>
    <source>
        <strain evidence="4">Bkl1</strain>
    </source>
</reference>
<comment type="caution">
    <text evidence="4">The sequence shown here is derived from an EMBL/GenBank/DDBJ whole genome shotgun (WGS) entry which is preliminary data.</text>
</comment>
<dbReference type="CDD" id="cd22359">
    <property type="entry name" value="SfsA-like_bacterial"/>
    <property type="match status" value="1"/>
</dbReference>
<dbReference type="InterPro" id="IPR041465">
    <property type="entry name" value="SfsA_N"/>
</dbReference>
<dbReference type="InterPro" id="IPR040452">
    <property type="entry name" value="SfsA_C"/>
</dbReference>
<dbReference type="Gene3D" id="3.40.1350.60">
    <property type="match status" value="1"/>
</dbReference>
<dbReference type="HAMAP" id="MF_00095">
    <property type="entry name" value="SfsA"/>
    <property type="match status" value="1"/>
</dbReference>
<name>A0ABS8HYC5_9FIRM</name>
<evidence type="ECO:0000313" key="4">
    <source>
        <dbReference type="EMBL" id="MCC5466989.1"/>
    </source>
</evidence>
<keyword evidence="5" id="KW-1185">Reference proteome</keyword>
<protein>
    <recommendedName>
        <fullName evidence="1">Sugar fermentation stimulation protein homolog</fullName>
    </recommendedName>
</protein>
<dbReference type="Proteomes" id="UP001165492">
    <property type="component" value="Unassembled WGS sequence"/>
</dbReference>
<dbReference type="Pfam" id="PF03749">
    <property type="entry name" value="SfsA"/>
    <property type="match status" value="1"/>
</dbReference>
<accession>A0ABS8HYC5</accession>
<dbReference type="PANTHER" id="PTHR30545:SF2">
    <property type="entry name" value="SUGAR FERMENTATION STIMULATION PROTEIN A"/>
    <property type="match status" value="1"/>
</dbReference>
<feature type="domain" description="SfsA N-terminal OB" evidence="3">
    <location>
        <begin position="29"/>
        <end position="94"/>
    </location>
</feature>
<feature type="domain" description="Sugar fermentation stimulation protein C-terminal" evidence="2">
    <location>
        <begin position="97"/>
        <end position="233"/>
    </location>
</feature>
<sequence length="245" mass="27830">MDSLFRCLIRRNKWQVFMKYSHIVQGIFIKRVNRFIAHVLVDGIEEVVHVKNTGRCRELFIAGRIVILERAKNPERKTRFSIIGIYKEDCLINIDSQVPNSVVFEALLAKGISEITNINMVKREVTYGKSRFDLYFESADCRGFIEVKGVTLEEDGLVMFPDAPTLRGTKHVLEMMKAVEEGYKGYIFFLVQMKGVKSFSPNSKTDPGFAAALRLAAQKGVILLAYDSLVSEDEIVIGDRVEIVL</sequence>
<dbReference type="Gene3D" id="2.40.50.580">
    <property type="match status" value="1"/>
</dbReference>
<dbReference type="InterPro" id="IPR005224">
    <property type="entry name" value="SfsA"/>
</dbReference>
<proteinExistence type="inferred from homology"/>
<evidence type="ECO:0000259" key="2">
    <source>
        <dbReference type="Pfam" id="PF03749"/>
    </source>
</evidence>
<organism evidence="4 5">
    <name type="scientific">Pelosinus baikalensis</name>
    <dbReference type="NCBI Taxonomy" id="2892015"/>
    <lineage>
        <taxon>Bacteria</taxon>
        <taxon>Bacillati</taxon>
        <taxon>Bacillota</taxon>
        <taxon>Negativicutes</taxon>
        <taxon>Selenomonadales</taxon>
        <taxon>Sporomusaceae</taxon>
        <taxon>Pelosinus</taxon>
    </lineage>
</organism>
<dbReference type="NCBIfam" id="TIGR00230">
    <property type="entry name" value="sfsA"/>
    <property type="match status" value="1"/>
</dbReference>
<evidence type="ECO:0000259" key="3">
    <source>
        <dbReference type="Pfam" id="PF17746"/>
    </source>
</evidence>
<gene>
    <name evidence="1 4" type="primary">sfsA</name>
    <name evidence="4" type="ORF">LMF89_16725</name>
</gene>
<dbReference type="PANTHER" id="PTHR30545">
    <property type="entry name" value="SUGAR FERMENTATION STIMULATION PROTEIN A"/>
    <property type="match status" value="1"/>
</dbReference>
<dbReference type="Pfam" id="PF17746">
    <property type="entry name" value="SfsA_N"/>
    <property type="match status" value="1"/>
</dbReference>
<dbReference type="EMBL" id="JAJHJB010000025">
    <property type="protein sequence ID" value="MCC5466989.1"/>
    <property type="molecule type" value="Genomic_DNA"/>
</dbReference>
<evidence type="ECO:0000256" key="1">
    <source>
        <dbReference type="HAMAP-Rule" id="MF_00095"/>
    </source>
</evidence>
<evidence type="ECO:0000313" key="5">
    <source>
        <dbReference type="Proteomes" id="UP001165492"/>
    </source>
</evidence>